<dbReference type="Proteomes" id="UP000326789">
    <property type="component" value="Unassembled WGS sequence"/>
</dbReference>
<dbReference type="AlphaFoldDB" id="A0A5N3QUP9"/>
<protein>
    <submittedName>
        <fullName evidence="1">Phage terminase small subunit P27 family</fullName>
    </submittedName>
</protein>
<sequence>MTAPDTPRFLNEEAFVYFQEVVGYGIEMDIITKADGVIVGLLSNELGEWAELNKAVREEGVMIKLPTATGFMQDVVNPKLKIRDDKTKVILKMLGELGMSPAARSKVQVNEKNKQEKSALGEFLAAVKQDKRGH</sequence>
<proteinExistence type="predicted"/>
<dbReference type="InterPro" id="IPR006448">
    <property type="entry name" value="Phage_term_ssu_P27"/>
</dbReference>
<comment type="caution">
    <text evidence="1">The sequence shown here is derived from an EMBL/GenBank/DDBJ whole genome shotgun (WGS) entry which is preliminary data.</text>
</comment>
<accession>A0A5N3QUP9</accession>
<gene>
    <name evidence="1" type="ORF">F2P58_23390</name>
</gene>
<evidence type="ECO:0000313" key="2">
    <source>
        <dbReference type="Proteomes" id="UP000326789"/>
    </source>
</evidence>
<dbReference type="NCBIfam" id="TIGR01558">
    <property type="entry name" value="sm_term_P27"/>
    <property type="match status" value="1"/>
</dbReference>
<evidence type="ECO:0000313" key="1">
    <source>
        <dbReference type="EMBL" id="KAB0285650.1"/>
    </source>
</evidence>
<name>A0A5N3QUP9_9VIBR</name>
<organism evidence="1 2">
    <name type="scientific">Vibrio fortis</name>
    <dbReference type="NCBI Taxonomy" id="212667"/>
    <lineage>
        <taxon>Bacteria</taxon>
        <taxon>Pseudomonadati</taxon>
        <taxon>Pseudomonadota</taxon>
        <taxon>Gammaproteobacteria</taxon>
        <taxon>Vibrionales</taxon>
        <taxon>Vibrionaceae</taxon>
        <taxon>Vibrio</taxon>
    </lineage>
</organism>
<reference evidence="1 2" key="1">
    <citation type="submission" date="2019-09" db="EMBL/GenBank/DDBJ databases">
        <title>Whole genome sequence of Vibrio fortis.</title>
        <authorList>
            <person name="Das S.K."/>
        </authorList>
    </citation>
    <scope>NUCLEOTIDE SEQUENCE [LARGE SCALE GENOMIC DNA]</scope>
    <source>
        <strain evidence="1 2">AN60</strain>
    </source>
</reference>
<dbReference type="Pfam" id="PF05119">
    <property type="entry name" value="Terminase_4"/>
    <property type="match status" value="1"/>
</dbReference>
<dbReference type="EMBL" id="VWSE01000010">
    <property type="protein sequence ID" value="KAB0285650.1"/>
    <property type="molecule type" value="Genomic_DNA"/>
</dbReference>